<dbReference type="EMBL" id="DAAWBQ010000078">
    <property type="protein sequence ID" value="HAF7195392.1"/>
    <property type="molecule type" value="Genomic_DNA"/>
</dbReference>
<name>A0A5J2KBC2_SALET</name>
<accession>A0A5J2KBC2</accession>
<proteinExistence type="predicted"/>
<dbReference type="AlphaFoldDB" id="A0A5J2KBC2"/>
<dbReference type="EMBL" id="DAAMKB010000017">
    <property type="protein sequence ID" value="HAC7044130.1"/>
    <property type="molecule type" value="Genomic_DNA"/>
</dbReference>
<protein>
    <submittedName>
        <fullName evidence="2">Uncharacterized protein</fullName>
    </submittedName>
</protein>
<gene>
    <name evidence="2" type="ORF">G0E04_08470</name>
    <name evidence="3" type="ORF">G9X10_003855</name>
</gene>
<evidence type="ECO:0000313" key="2">
    <source>
        <dbReference type="EMBL" id="HAC7044130.1"/>
    </source>
</evidence>
<evidence type="ECO:0000256" key="1">
    <source>
        <dbReference type="SAM" id="MobiDB-lite"/>
    </source>
</evidence>
<comment type="caution">
    <text evidence="2">The sequence shown here is derived from an EMBL/GenBank/DDBJ whole genome shotgun (WGS) entry which is preliminary data.</text>
</comment>
<reference evidence="2" key="2">
    <citation type="submission" date="2018-07" db="EMBL/GenBank/DDBJ databases">
        <authorList>
            <consortium name="NCBI Pathogen Detection Project"/>
        </authorList>
    </citation>
    <scope>NUCLEOTIDE SEQUENCE</scope>
    <source>
        <strain evidence="2">Salmonella enterica</strain>
    </source>
</reference>
<feature type="region of interest" description="Disordered" evidence="1">
    <location>
        <begin position="265"/>
        <end position="337"/>
    </location>
</feature>
<organism evidence="2">
    <name type="scientific">Salmonella enterica subsp. enterica serovar Napoli</name>
    <dbReference type="NCBI Taxonomy" id="1151001"/>
    <lineage>
        <taxon>Bacteria</taxon>
        <taxon>Pseudomonadati</taxon>
        <taxon>Pseudomonadota</taxon>
        <taxon>Gammaproteobacteria</taxon>
        <taxon>Enterobacterales</taxon>
        <taxon>Enterobacteriaceae</taxon>
        <taxon>Salmonella</taxon>
    </lineage>
</organism>
<sequence>MATTQQLKVKELVLDLKNYRTVAQDNEIDAIKAMITISPDYFWGLMNSLLDDGYLPTENIIILRENNVDLVKEGNRRIASLKIIHGYIDKSNFDLPSEIETRINVLPDTWRVQNEMVPCTIYDKNEADLVDKIVTLTHGKGQKAGRDDWETVARARHNQQVNSAPEYGLTLLEKYLEHGQNHSTEQKLRWSGKYNLSVLNEALPKIYERVDCTSVMDLALNYPNIKYKKELESVIYAIGLEELKFPDIRTSSDFLIRYGFPPLNTKKNTTNINSNNTSSSTPNAPTGTNNSSSNTSSQNSSGSSGTNGTAANSSTPNSNTSAANNGSSSAKKSATSTNDIKTVRKLLRSLKLFGPNRSKLLDIKKEMVKLKPEEHPIAFIFLLRCMIEISAKAYCDDISSSQGSPKYVKADGSDRNLADVLRDIVSYLTQNKTDKQMVKLLHGPLTEITRQDGLLSITSMNQLVHNPNFVIRSNDIPGLFVCIFPLIEKMNN</sequence>
<reference evidence="2" key="1">
    <citation type="journal article" date="2018" name="Genome Biol.">
        <title>SKESA: strategic k-mer extension for scrupulous assemblies.</title>
        <authorList>
            <person name="Souvorov A."/>
            <person name="Agarwala R."/>
            <person name="Lipman D.J."/>
        </authorList>
    </citation>
    <scope>NUCLEOTIDE SEQUENCE</scope>
    <source>
        <strain evidence="2">Salmonella enterica</strain>
    </source>
</reference>
<evidence type="ECO:0000313" key="3">
    <source>
        <dbReference type="EMBL" id="HAF7195392.1"/>
    </source>
</evidence>